<dbReference type="AlphaFoldDB" id="A0A8S3V2X2"/>
<dbReference type="OrthoDB" id="6060960at2759"/>
<name>A0A8S3V2X2_MYTED</name>
<comment type="caution">
    <text evidence="1">The sequence shown here is derived from an EMBL/GenBank/DDBJ whole genome shotgun (WGS) entry which is preliminary data.</text>
</comment>
<evidence type="ECO:0000313" key="1">
    <source>
        <dbReference type="EMBL" id="CAG2249069.1"/>
    </source>
</evidence>
<dbReference type="EMBL" id="CAJPWZ010002959">
    <property type="protein sequence ID" value="CAG2249069.1"/>
    <property type="molecule type" value="Genomic_DNA"/>
</dbReference>
<organism evidence="1 2">
    <name type="scientific">Mytilus edulis</name>
    <name type="common">Blue mussel</name>
    <dbReference type="NCBI Taxonomy" id="6550"/>
    <lineage>
        <taxon>Eukaryota</taxon>
        <taxon>Metazoa</taxon>
        <taxon>Spiralia</taxon>
        <taxon>Lophotrochozoa</taxon>
        <taxon>Mollusca</taxon>
        <taxon>Bivalvia</taxon>
        <taxon>Autobranchia</taxon>
        <taxon>Pteriomorphia</taxon>
        <taxon>Mytilida</taxon>
        <taxon>Mytiloidea</taxon>
        <taxon>Mytilidae</taxon>
        <taxon>Mytilinae</taxon>
        <taxon>Mytilus</taxon>
    </lineage>
</organism>
<sequence>MLSGSQEINEFDLEKISDIVSKATFFTMASSCKSNGQKNSMLTNEYLYYIQNKCVSRRIYGGSAAEGTNLKDSDIDKMIVDSNITACTERDQSKNIKGQIDSVKLDPNIKTLFNNHGKAIDDMLETIEGDKTFLSSDKTIDFWMYFLTKTKTADTPTEIFRHGPSVTSVYVDTYGDVKEKNRIISDKDFVYAISLYEWPIDGGEWIARKEYMDGLLKNLLKKITKLKCHVVAVEIKCHPHRH</sequence>
<proteinExistence type="predicted"/>
<accession>A0A8S3V2X2</accession>
<dbReference type="Proteomes" id="UP000683360">
    <property type="component" value="Unassembled WGS sequence"/>
</dbReference>
<reference evidence="1" key="1">
    <citation type="submission" date="2021-03" db="EMBL/GenBank/DDBJ databases">
        <authorList>
            <person name="Bekaert M."/>
        </authorList>
    </citation>
    <scope>NUCLEOTIDE SEQUENCE</scope>
</reference>
<protein>
    <submittedName>
        <fullName evidence="1">Uncharacterized protein</fullName>
    </submittedName>
</protein>
<gene>
    <name evidence="1" type="ORF">MEDL_60865</name>
</gene>
<evidence type="ECO:0000313" key="2">
    <source>
        <dbReference type="Proteomes" id="UP000683360"/>
    </source>
</evidence>
<keyword evidence="2" id="KW-1185">Reference proteome</keyword>